<dbReference type="PRINTS" id="PR00385">
    <property type="entry name" value="P450"/>
</dbReference>
<dbReference type="PROSITE" id="PS00086">
    <property type="entry name" value="CYTOCHROME_P450"/>
    <property type="match status" value="1"/>
</dbReference>
<keyword evidence="10" id="KW-1185">Reference proteome</keyword>
<keyword evidence="3" id="KW-0238">DNA-binding</keyword>
<dbReference type="AlphaFoldDB" id="A0AAC8TGX4"/>
<evidence type="ECO:0000256" key="3">
    <source>
        <dbReference type="ARBA" id="ARBA00023125"/>
    </source>
</evidence>
<dbReference type="InterPro" id="IPR001128">
    <property type="entry name" value="Cyt_P450"/>
</dbReference>
<keyword evidence="5" id="KW-0560">Oxidoreductase</keyword>
<evidence type="ECO:0000256" key="5">
    <source>
        <dbReference type="RuleBase" id="RU000461"/>
    </source>
</evidence>
<organism evidence="7 9">
    <name type="scientific">Archangium gephyra</name>
    <dbReference type="NCBI Taxonomy" id="48"/>
    <lineage>
        <taxon>Bacteria</taxon>
        <taxon>Pseudomonadati</taxon>
        <taxon>Myxococcota</taxon>
        <taxon>Myxococcia</taxon>
        <taxon>Myxococcales</taxon>
        <taxon>Cystobacterineae</taxon>
        <taxon>Archangiaceae</taxon>
        <taxon>Archangium</taxon>
    </lineage>
</organism>
<accession>A0AAC8TGX4</accession>
<dbReference type="EMBL" id="QUMU01000002">
    <property type="protein sequence ID" value="REG36310.1"/>
    <property type="molecule type" value="Genomic_DNA"/>
</dbReference>
<dbReference type="Proteomes" id="UP000256345">
    <property type="component" value="Unassembled WGS sequence"/>
</dbReference>
<evidence type="ECO:0000313" key="9">
    <source>
        <dbReference type="Proteomes" id="UP000035579"/>
    </source>
</evidence>
<keyword evidence="4 5" id="KW-0479">Metal-binding</keyword>
<evidence type="ECO:0000313" key="7">
    <source>
        <dbReference type="EMBL" id="AKJ05627.1"/>
    </source>
</evidence>
<sequence>MQPPRIQLPPFLQLHQWVAHPLRFMEESVQRHGDSFVMQFPNTPPFFFTRDVEMVRQLFTGKPEDLYVGPVNRVLESVVGKNSLLLLDDQEHIRERRMMTPPFHGERMLSYGRSMREAASRSIDGWPQGKAFTLHEVFQDITLDIILETVFGLAEGETFTHFHELFARMLDMGSHNAVLYMSALLPAERMLKLLAVGRDPVQLGPWKVNVSRALPWTQLSRLMQEVDAYLFAEIARRRAEGVEKREDVLSLLMQAHDEQGQPMSGQELRDEAITLLAAGHETTATTLAWAFHFVLQHPEVEEKLRAELRQVAGTGPLSPEQVNRLEYLDATLKETLRLVPVAPAVGRVLQRPMKVGGWDLPAGMGVMACAYLTHRRPDLWPEPERFNPERFLGKRPSPYEYFPFGGGARRCLGMAFATYEMRIVFAEVLRRVKLRPATPYSFQVSRRGVTLAPRGGVPVIVESRN</sequence>
<feature type="domain" description="HTH CENPB-type" evidence="6">
    <location>
        <begin position="233"/>
        <end position="303"/>
    </location>
</feature>
<dbReference type="GO" id="GO:0020037">
    <property type="term" value="F:heme binding"/>
    <property type="evidence" value="ECO:0007669"/>
    <property type="project" value="InterPro"/>
</dbReference>
<dbReference type="InterPro" id="IPR050121">
    <property type="entry name" value="Cytochrome_P450_monoxygenase"/>
</dbReference>
<gene>
    <name evidence="7" type="ORF">AA314_07253</name>
    <name evidence="8" type="ORF">ATI61_102687</name>
</gene>
<reference evidence="7 9" key="1">
    <citation type="submission" date="2015-05" db="EMBL/GenBank/DDBJ databases">
        <title>Genome assembly of Archangium gephyra DSM 2261.</title>
        <authorList>
            <person name="Sharma G."/>
            <person name="Subramanian S."/>
        </authorList>
    </citation>
    <scope>NUCLEOTIDE SEQUENCE [LARGE SCALE GENOMIC DNA]</scope>
    <source>
        <strain evidence="7 9">DSM 2261</strain>
    </source>
</reference>
<dbReference type="SUPFAM" id="SSF48264">
    <property type="entry name" value="Cytochrome P450"/>
    <property type="match status" value="1"/>
</dbReference>
<evidence type="ECO:0000256" key="2">
    <source>
        <dbReference type="ARBA" id="ARBA00010617"/>
    </source>
</evidence>
<protein>
    <submittedName>
        <fullName evidence="7">Cytochrome P450</fullName>
    </submittedName>
</protein>
<feature type="binding site" description="axial binding residue" evidence="4">
    <location>
        <position position="411"/>
    </location>
    <ligand>
        <name>heme</name>
        <dbReference type="ChEBI" id="CHEBI:30413"/>
    </ligand>
    <ligandPart>
        <name>Fe</name>
        <dbReference type="ChEBI" id="CHEBI:18248"/>
    </ligandPart>
</feature>
<dbReference type="PRINTS" id="PR00463">
    <property type="entry name" value="EP450I"/>
</dbReference>
<dbReference type="GO" id="GO:0004497">
    <property type="term" value="F:monooxygenase activity"/>
    <property type="evidence" value="ECO:0007669"/>
    <property type="project" value="UniProtKB-KW"/>
</dbReference>
<keyword evidence="4 5" id="KW-0408">Iron</keyword>
<dbReference type="InterPro" id="IPR002401">
    <property type="entry name" value="Cyt_P450_E_grp-I"/>
</dbReference>
<dbReference type="RefSeq" id="WP_047859123.1">
    <property type="nucleotide sequence ID" value="NZ_CP011509.1"/>
</dbReference>
<evidence type="ECO:0000256" key="1">
    <source>
        <dbReference type="ARBA" id="ARBA00001971"/>
    </source>
</evidence>
<dbReference type="CDD" id="cd11053">
    <property type="entry name" value="CYP110-like"/>
    <property type="match status" value="1"/>
</dbReference>
<dbReference type="InterPro" id="IPR036396">
    <property type="entry name" value="Cyt_P450_sf"/>
</dbReference>
<reference evidence="8 10" key="2">
    <citation type="submission" date="2018-08" db="EMBL/GenBank/DDBJ databases">
        <title>Genomic Encyclopedia of Archaeal and Bacterial Type Strains, Phase II (KMG-II): from individual species to whole genera.</title>
        <authorList>
            <person name="Goeker M."/>
        </authorList>
    </citation>
    <scope>NUCLEOTIDE SEQUENCE [LARGE SCALE GENOMIC DNA]</scope>
    <source>
        <strain evidence="8 10">DSM 2261</strain>
    </source>
</reference>
<dbReference type="GO" id="GO:0016705">
    <property type="term" value="F:oxidoreductase activity, acting on paired donors, with incorporation or reduction of molecular oxygen"/>
    <property type="evidence" value="ECO:0007669"/>
    <property type="project" value="InterPro"/>
</dbReference>
<evidence type="ECO:0000313" key="10">
    <source>
        <dbReference type="Proteomes" id="UP000256345"/>
    </source>
</evidence>
<keyword evidence="5" id="KW-0503">Monooxygenase</keyword>
<dbReference type="Gene3D" id="1.10.630.10">
    <property type="entry name" value="Cytochrome P450"/>
    <property type="match status" value="1"/>
</dbReference>
<comment type="cofactor">
    <cofactor evidence="1 4">
        <name>heme</name>
        <dbReference type="ChEBI" id="CHEBI:30413"/>
    </cofactor>
</comment>
<dbReference type="GO" id="GO:0005506">
    <property type="term" value="F:iron ion binding"/>
    <property type="evidence" value="ECO:0007669"/>
    <property type="project" value="InterPro"/>
</dbReference>
<dbReference type="InterPro" id="IPR006600">
    <property type="entry name" value="HTH_CenpB_DNA-bd_dom"/>
</dbReference>
<dbReference type="Pfam" id="PF00067">
    <property type="entry name" value="p450"/>
    <property type="match status" value="2"/>
</dbReference>
<name>A0AAC8TGX4_9BACT</name>
<proteinExistence type="inferred from homology"/>
<evidence type="ECO:0000259" key="6">
    <source>
        <dbReference type="PROSITE" id="PS51253"/>
    </source>
</evidence>
<dbReference type="KEGG" id="age:AA314_07253"/>
<keyword evidence="4 5" id="KW-0349">Heme</keyword>
<evidence type="ECO:0000256" key="4">
    <source>
        <dbReference type="PIRSR" id="PIRSR602401-1"/>
    </source>
</evidence>
<dbReference type="GO" id="GO:0003677">
    <property type="term" value="F:DNA binding"/>
    <property type="evidence" value="ECO:0007669"/>
    <property type="project" value="UniProtKB-KW"/>
</dbReference>
<dbReference type="EMBL" id="CP011509">
    <property type="protein sequence ID" value="AKJ05627.1"/>
    <property type="molecule type" value="Genomic_DNA"/>
</dbReference>
<dbReference type="PROSITE" id="PS51253">
    <property type="entry name" value="HTH_CENPB"/>
    <property type="match status" value="1"/>
</dbReference>
<comment type="similarity">
    <text evidence="2 5">Belongs to the cytochrome P450 family.</text>
</comment>
<dbReference type="PANTHER" id="PTHR24305:SF166">
    <property type="entry name" value="CYTOCHROME P450 12A4, MITOCHONDRIAL-RELATED"/>
    <property type="match status" value="1"/>
</dbReference>
<dbReference type="Proteomes" id="UP000035579">
    <property type="component" value="Chromosome"/>
</dbReference>
<evidence type="ECO:0000313" key="8">
    <source>
        <dbReference type="EMBL" id="REG36310.1"/>
    </source>
</evidence>
<dbReference type="PANTHER" id="PTHR24305">
    <property type="entry name" value="CYTOCHROME P450"/>
    <property type="match status" value="1"/>
</dbReference>
<dbReference type="InterPro" id="IPR017972">
    <property type="entry name" value="Cyt_P450_CS"/>
</dbReference>